<accession>A0A221W5D9</accession>
<dbReference type="SUPFAM" id="SSF46894">
    <property type="entry name" value="C-terminal effector domain of the bipartite response regulators"/>
    <property type="match status" value="1"/>
</dbReference>
<evidence type="ECO:0000313" key="7">
    <source>
        <dbReference type="Proteomes" id="UP000204221"/>
    </source>
</evidence>
<dbReference type="InterPro" id="IPR001789">
    <property type="entry name" value="Sig_transdc_resp-reg_receiver"/>
</dbReference>
<dbReference type="InterPro" id="IPR016032">
    <property type="entry name" value="Sig_transdc_resp-reg_C-effctor"/>
</dbReference>
<organism evidence="6 7">
    <name type="scientific">Actinoalloteichus hoggarensis</name>
    <dbReference type="NCBI Taxonomy" id="1470176"/>
    <lineage>
        <taxon>Bacteria</taxon>
        <taxon>Bacillati</taxon>
        <taxon>Actinomycetota</taxon>
        <taxon>Actinomycetes</taxon>
        <taxon>Pseudonocardiales</taxon>
        <taxon>Pseudonocardiaceae</taxon>
        <taxon>Actinoalloteichus</taxon>
    </lineage>
</organism>
<reference evidence="6 7" key="1">
    <citation type="submission" date="2017-07" db="EMBL/GenBank/DDBJ databases">
        <title>Complete genome sequence of Actinoalloteichus hoggarensis DSM 45943, type strain of Actinoalloteichus hoggarensis.</title>
        <authorList>
            <person name="Ruckert C."/>
            <person name="Nouioui I."/>
            <person name="Willmese J."/>
            <person name="van Wezel G."/>
            <person name="Klenk H.-P."/>
            <person name="Kalinowski J."/>
            <person name="Zotchev S.B."/>
        </authorList>
    </citation>
    <scope>NUCLEOTIDE SEQUENCE [LARGE SCALE GENOMIC DNA]</scope>
    <source>
        <strain evidence="6 7">DSM 45943</strain>
    </source>
</reference>
<dbReference type="KEGG" id="ahg:AHOG_16300"/>
<evidence type="ECO:0000256" key="5">
    <source>
        <dbReference type="SAM" id="MobiDB-lite"/>
    </source>
</evidence>
<dbReference type="SUPFAM" id="SSF52172">
    <property type="entry name" value="CheY-like"/>
    <property type="match status" value="1"/>
</dbReference>
<dbReference type="GO" id="GO:0000160">
    <property type="term" value="P:phosphorelay signal transduction system"/>
    <property type="evidence" value="ECO:0007669"/>
    <property type="project" value="InterPro"/>
</dbReference>
<feature type="region of interest" description="Disordered" evidence="5">
    <location>
        <begin position="50"/>
        <end position="86"/>
    </location>
</feature>
<dbReference type="InterPro" id="IPR036388">
    <property type="entry name" value="WH-like_DNA-bd_sf"/>
</dbReference>
<evidence type="ECO:0000256" key="3">
    <source>
        <dbReference type="ARBA" id="ARBA00023163"/>
    </source>
</evidence>
<keyword evidence="1" id="KW-0805">Transcription regulation</keyword>
<proteinExistence type="predicted"/>
<dbReference type="Pfam" id="PF00196">
    <property type="entry name" value="GerE"/>
    <property type="match status" value="1"/>
</dbReference>
<dbReference type="InterPro" id="IPR039420">
    <property type="entry name" value="WalR-like"/>
</dbReference>
<dbReference type="Proteomes" id="UP000204221">
    <property type="component" value="Chromosome"/>
</dbReference>
<comment type="caution">
    <text evidence="4">Lacks conserved residue(s) required for the propagation of feature annotation.</text>
</comment>
<dbReference type="InterPro" id="IPR011006">
    <property type="entry name" value="CheY-like_superfamily"/>
</dbReference>
<dbReference type="Gene3D" id="1.10.10.10">
    <property type="entry name" value="Winged helix-like DNA-binding domain superfamily/Winged helix DNA-binding domain"/>
    <property type="match status" value="1"/>
</dbReference>
<dbReference type="EMBL" id="CP022521">
    <property type="protein sequence ID" value="ASO20886.1"/>
    <property type="molecule type" value="Genomic_DNA"/>
</dbReference>
<keyword evidence="3" id="KW-0804">Transcription</keyword>
<evidence type="ECO:0000256" key="2">
    <source>
        <dbReference type="ARBA" id="ARBA00023125"/>
    </source>
</evidence>
<dbReference type="Gene3D" id="3.40.50.2300">
    <property type="match status" value="1"/>
</dbReference>
<dbReference type="AlphaFoldDB" id="A0A221W5D9"/>
<dbReference type="SMART" id="SM00421">
    <property type="entry name" value="HTH_LUXR"/>
    <property type="match status" value="1"/>
</dbReference>
<dbReference type="PANTHER" id="PTHR43214">
    <property type="entry name" value="TWO-COMPONENT RESPONSE REGULATOR"/>
    <property type="match status" value="1"/>
</dbReference>
<evidence type="ECO:0000313" key="6">
    <source>
        <dbReference type="EMBL" id="ASO20886.1"/>
    </source>
</evidence>
<protein>
    <submittedName>
        <fullName evidence="6">Transcriptional regulator NarL</fullName>
    </submittedName>
</protein>
<sequence>MLTTLDTDDHVVRALRLGADGLLLEDTPPLRILESIRRVAEGETMLSPAVIDSSSAASSGAGRRRARSLPATSPRATTRRARARRTGVREVGIRRIPILWRPPPFPADAAGPSGRAAPAVLTQREREVAEAVGAGRSNAEISAEPYVTVATVKAYVSRVPAKLERADRVRWRSWCTRHARPRGRPQCRSRDPR</sequence>
<gene>
    <name evidence="6" type="ORF">AHOG_16300</name>
</gene>
<dbReference type="InterPro" id="IPR000792">
    <property type="entry name" value="Tscrpt_reg_LuxR_C"/>
</dbReference>
<feature type="compositionally biased region" description="Basic residues" evidence="5">
    <location>
        <begin position="77"/>
        <end position="86"/>
    </location>
</feature>
<dbReference type="GO" id="GO:0006355">
    <property type="term" value="P:regulation of DNA-templated transcription"/>
    <property type="evidence" value="ECO:0007669"/>
    <property type="project" value="InterPro"/>
</dbReference>
<keyword evidence="7" id="KW-1185">Reference proteome</keyword>
<dbReference type="PROSITE" id="PS50110">
    <property type="entry name" value="RESPONSE_REGULATORY"/>
    <property type="match status" value="1"/>
</dbReference>
<name>A0A221W5D9_9PSEU</name>
<keyword evidence="2" id="KW-0238">DNA-binding</keyword>
<dbReference type="GO" id="GO:0003677">
    <property type="term" value="F:DNA binding"/>
    <property type="evidence" value="ECO:0007669"/>
    <property type="project" value="UniProtKB-KW"/>
</dbReference>
<dbReference type="PANTHER" id="PTHR43214:SF24">
    <property type="entry name" value="TRANSCRIPTIONAL REGULATORY PROTEIN NARL-RELATED"/>
    <property type="match status" value="1"/>
</dbReference>
<evidence type="ECO:0000256" key="4">
    <source>
        <dbReference type="PROSITE-ProRule" id="PRU00169"/>
    </source>
</evidence>
<dbReference type="PRINTS" id="PR00038">
    <property type="entry name" value="HTHLUXR"/>
</dbReference>
<evidence type="ECO:0000256" key="1">
    <source>
        <dbReference type="ARBA" id="ARBA00023015"/>
    </source>
</evidence>